<feature type="transmembrane region" description="Helical" evidence="7">
    <location>
        <begin position="251"/>
        <end position="270"/>
    </location>
</feature>
<dbReference type="GO" id="GO:0005886">
    <property type="term" value="C:plasma membrane"/>
    <property type="evidence" value="ECO:0007669"/>
    <property type="project" value="UniProtKB-SubCell"/>
</dbReference>
<evidence type="ECO:0000313" key="9">
    <source>
        <dbReference type="Proteomes" id="UP000535182"/>
    </source>
</evidence>
<dbReference type="PANTHER" id="PTHR23513:SF11">
    <property type="entry name" value="STAPHYLOFERRIN A TRANSPORTER"/>
    <property type="match status" value="1"/>
</dbReference>
<reference evidence="8 9" key="1">
    <citation type="submission" date="2020-08" db="EMBL/GenBank/DDBJ databases">
        <title>Genomic Encyclopedia of Type Strains, Phase IV (KMG-V): Genome sequencing to study the core and pangenomes of soil and plant-associated prokaryotes.</title>
        <authorList>
            <person name="Whitman W."/>
        </authorList>
    </citation>
    <scope>NUCLEOTIDE SEQUENCE [LARGE SCALE GENOMIC DNA]</scope>
    <source>
        <strain evidence="8 9">X5P2</strain>
    </source>
</reference>
<sequence length="519" mass="55996">MWRPLRVPTFRNLLAANVVSDIGAFMQTVGAGWLMVSLHAGPIYVALTQTASSLPYFLLSLPAGSAGDIVDRRKLILAAEVWMASVALILCVLTIGGFMSPWLLLVLTFALSAGEAFETPSWRAILPELVPKEDLAAASALNGIEFNLARAVGPALAGVVIAVTGVAAAFVTNFVAFFGVILVVAKWKRPVRKLTTPPETFTGATVAAIRYVRYSPAILTVVVRTGVVTFFASALFALLPTVAHSVNKSAIGYGLLLGCFGLGAVLGALAMQPARARWSTEVILSSGVVILGAAIAMTSGFHRLSTLAPVMLIGGAAWILFISLINTLVQNLAPEWVRARVLAVFILVFQGSFALGSVVWGAVAQRAGVGIALVSAGIGTIATTVLALFARFPDAPADLSPWNHWRMPLVVGDNDFEQGPVLVTVEYAVIPERNAEFVDAIHQYGRIRRRDGAYSWGVFHDIEVADRYLEVMLVNSWAEHLRQHERLTRADTELERRMLSYLAKDIVTRHLIYTHSKET</sequence>
<protein>
    <submittedName>
        <fullName evidence="8">MFS family permease</fullName>
    </submittedName>
</protein>
<name>A0A9X0U4L6_9BACT</name>
<evidence type="ECO:0000256" key="1">
    <source>
        <dbReference type="ARBA" id="ARBA00004651"/>
    </source>
</evidence>
<feature type="transmembrane region" description="Helical" evidence="7">
    <location>
        <begin position="155"/>
        <end position="185"/>
    </location>
</feature>
<evidence type="ECO:0000256" key="4">
    <source>
        <dbReference type="ARBA" id="ARBA00022692"/>
    </source>
</evidence>
<dbReference type="EMBL" id="JACHEB010000006">
    <property type="protein sequence ID" value="MBB5329453.1"/>
    <property type="molecule type" value="Genomic_DNA"/>
</dbReference>
<feature type="transmembrane region" description="Helical" evidence="7">
    <location>
        <begin position="341"/>
        <end position="363"/>
    </location>
</feature>
<feature type="transmembrane region" description="Helical" evidence="7">
    <location>
        <begin position="217"/>
        <end position="239"/>
    </location>
</feature>
<feature type="transmembrane region" description="Helical" evidence="7">
    <location>
        <begin position="307"/>
        <end position="329"/>
    </location>
</feature>
<feature type="transmembrane region" description="Helical" evidence="7">
    <location>
        <begin position="369"/>
        <end position="390"/>
    </location>
</feature>
<dbReference type="Pfam" id="PF05977">
    <property type="entry name" value="MFS_3"/>
    <property type="match status" value="1"/>
</dbReference>
<comment type="caution">
    <text evidence="8">The sequence shown here is derived from an EMBL/GenBank/DDBJ whole genome shotgun (WGS) entry which is preliminary data.</text>
</comment>
<evidence type="ECO:0000256" key="5">
    <source>
        <dbReference type="ARBA" id="ARBA00022989"/>
    </source>
</evidence>
<keyword evidence="9" id="KW-1185">Reference proteome</keyword>
<feature type="transmembrane region" description="Helical" evidence="7">
    <location>
        <begin position="75"/>
        <end position="99"/>
    </location>
</feature>
<accession>A0A9X0U4L6</accession>
<evidence type="ECO:0000256" key="3">
    <source>
        <dbReference type="ARBA" id="ARBA00022475"/>
    </source>
</evidence>
<keyword evidence="2" id="KW-0813">Transport</keyword>
<keyword evidence="4 7" id="KW-0812">Transmembrane</keyword>
<evidence type="ECO:0000256" key="2">
    <source>
        <dbReference type="ARBA" id="ARBA00022448"/>
    </source>
</evidence>
<feature type="transmembrane region" description="Helical" evidence="7">
    <location>
        <begin position="282"/>
        <end position="301"/>
    </location>
</feature>
<dbReference type="SUPFAM" id="SSF103473">
    <property type="entry name" value="MFS general substrate transporter"/>
    <property type="match status" value="1"/>
</dbReference>
<feature type="transmembrane region" description="Helical" evidence="7">
    <location>
        <begin position="12"/>
        <end position="36"/>
    </location>
</feature>
<dbReference type="Proteomes" id="UP000535182">
    <property type="component" value="Unassembled WGS sequence"/>
</dbReference>
<dbReference type="InterPro" id="IPR010290">
    <property type="entry name" value="TM_effector"/>
</dbReference>
<organism evidence="8 9">
    <name type="scientific">Tunturiibacter gelidiferens</name>
    <dbReference type="NCBI Taxonomy" id="3069689"/>
    <lineage>
        <taxon>Bacteria</taxon>
        <taxon>Pseudomonadati</taxon>
        <taxon>Acidobacteriota</taxon>
        <taxon>Terriglobia</taxon>
        <taxon>Terriglobales</taxon>
        <taxon>Acidobacteriaceae</taxon>
        <taxon>Tunturiibacter</taxon>
    </lineage>
</organism>
<comment type="subcellular location">
    <subcellularLocation>
        <location evidence="1">Cell membrane</location>
        <topology evidence="1">Multi-pass membrane protein</topology>
    </subcellularLocation>
</comment>
<dbReference type="Gene3D" id="1.20.1250.20">
    <property type="entry name" value="MFS general substrate transporter like domains"/>
    <property type="match status" value="1"/>
</dbReference>
<evidence type="ECO:0000256" key="6">
    <source>
        <dbReference type="ARBA" id="ARBA00023136"/>
    </source>
</evidence>
<dbReference type="CDD" id="cd06173">
    <property type="entry name" value="MFS_MefA_like"/>
    <property type="match status" value="1"/>
</dbReference>
<keyword evidence="6 7" id="KW-0472">Membrane</keyword>
<evidence type="ECO:0000256" key="7">
    <source>
        <dbReference type="SAM" id="Phobius"/>
    </source>
</evidence>
<gene>
    <name evidence="8" type="ORF">HDF14_003071</name>
</gene>
<keyword evidence="3" id="KW-1003">Cell membrane</keyword>
<dbReference type="AlphaFoldDB" id="A0A9X0U4L6"/>
<feature type="transmembrane region" description="Helical" evidence="7">
    <location>
        <begin position="42"/>
        <end position="63"/>
    </location>
</feature>
<dbReference type="InterPro" id="IPR036259">
    <property type="entry name" value="MFS_trans_sf"/>
</dbReference>
<dbReference type="PANTHER" id="PTHR23513">
    <property type="entry name" value="INTEGRAL MEMBRANE EFFLUX PROTEIN-RELATED"/>
    <property type="match status" value="1"/>
</dbReference>
<proteinExistence type="predicted"/>
<evidence type="ECO:0000313" key="8">
    <source>
        <dbReference type="EMBL" id="MBB5329453.1"/>
    </source>
</evidence>
<keyword evidence="5 7" id="KW-1133">Transmembrane helix</keyword>